<dbReference type="EMBL" id="JAHYIQ010000011">
    <property type="protein sequence ID" value="KAK1128166.1"/>
    <property type="molecule type" value="Genomic_DNA"/>
</dbReference>
<proteinExistence type="predicted"/>
<dbReference type="AlphaFoldDB" id="A0AA40FZK4"/>
<feature type="region of interest" description="Disordered" evidence="1">
    <location>
        <begin position="77"/>
        <end position="103"/>
    </location>
</feature>
<accession>A0AA40FZK4</accession>
<evidence type="ECO:0000256" key="1">
    <source>
        <dbReference type="SAM" id="MobiDB-lite"/>
    </source>
</evidence>
<keyword evidence="3" id="KW-1185">Reference proteome</keyword>
<comment type="caution">
    <text evidence="2">The sequence shown here is derived from an EMBL/GenBank/DDBJ whole genome shotgun (WGS) entry which is preliminary data.</text>
</comment>
<name>A0AA40FZK4_9HYME</name>
<evidence type="ECO:0000313" key="2">
    <source>
        <dbReference type="EMBL" id="KAK1128166.1"/>
    </source>
</evidence>
<reference evidence="2" key="1">
    <citation type="submission" date="2021-10" db="EMBL/GenBank/DDBJ databases">
        <title>Melipona bicolor Genome sequencing and assembly.</title>
        <authorList>
            <person name="Araujo N.S."/>
            <person name="Arias M.C."/>
        </authorList>
    </citation>
    <scope>NUCLEOTIDE SEQUENCE</scope>
    <source>
        <strain evidence="2">USP_2M_L1-L4_2017</strain>
        <tissue evidence="2">Whole body</tissue>
    </source>
</reference>
<protein>
    <submittedName>
        <fullName evidence="2">Uncharacterized protein</fullName>
    </submittedName>
</protein>
<feature type="compositionally biased region" description="Basic and acidic residues" evidence="1">
    <location>
        <begin position="87"/>
        <end position="103"/>
    </location>
</feature>
<organism evidence="2 3">
    <name type="scientific">Melipona bicolor</name>
    <dbReference type="NCBI Taxonomy" id="60889"/>
    <lineage>
        <taxon>Eukaryota</taxon>
        <taxon>Metazoa</taxon>
        <taxon>Ecdysozoa</taxon>
        <taxon>Arthropoda</taxon>
        <taxon>Hexapoda</taxon>
        <taxon>Insecta</taxon>
        <taxon>Pterygota</taxon>
        <taxon>Neoptera</taxon>
        <taxon>Endopterygota</taxon>
        <taxon>Hymenoptera</taxon>
        <taxon>Apocrita</taxon>
        <taxon>Aculeata</taxon>
        <taxon>Apoidea</taxon>
        <taxon>Anthophila</taxon>
        <taxon>Apidae</taxon>
        <taxon>Melipona</taxon>
    </lineage>
</organism>
<sequence>MMAFQPQISSVREINDCLEWKQICPRDFLAYPNTSNRWLLSGGTCPGPESTREIRPRQRGDWLLFLLDCAGTPANPFSVSANPGPAMDRENPGKIDGGHRGAR</sequence>
<dbReference type="Proteomes" id="UP001177670">
    <property type="component" value="Unassembled WGS sequence"/>
</dbReference>
<gene>
    <name evidence="2" type="ORF">K0M31_003653</name>
</gene>
<evidence type="ECO:0000313" key="3">
    <source>
        <dbReference type="Proteomes" id="UP001177670"/>
    </source>
</evidence>